<dbReference type="GO" id="GO:0005759">
    <property type="term" value="C:mitochondrial matrix"/>
    <property type="evidence" value="ECO:0007669"/>
    <property type="project" value="TreeGrafter"/>
</dbReference>
<organism evidence="4 5">
    <name type="scientific">Neohortaea acidophila</name>
    <dbReference type="NCBI Taxonomy" id="245834"/>
    <lineage>
        <taxon>Eukaryota</taxon>
        <taxon>Fungi</taxon>
        <taxon>Dikarya</taxon>
        <taxon>Ascomycota</taxon>
        <taxon>Pezizomycotina</taxon>
        <taxon>Dothideomycetes</taxon>
        <taxon>Dothideomycetidae</taxon>
        <taxon>Mycosphaerellales</taxon>
        <taxon>Teratosphaeriaceae</taxon>
        <taxon>Neohortaea</taxon>
    </lineage>
</organism>
<accession>A0A6A6PNW1</accession>
<evidence type="ECO:0000256" key="1">
    <source>
        <dbReference type="ARBA" id="ARBA00005578"/>
    </source>
</evidence>
<dbReference type="InterPro" id="IPR052275">
    <property type="entry name" value="Mt_Fe-S_assembly_factor"/>
</dbReference>
<dbReference type="AlphaFoldDB" id="A0A6A6PNW1"/>
<dbReference type="Proteomes" id="UP000799767">
    <property type="component" value="Unassembled WGS sequence"/>
</dbReference>
<keyword evidence="5" id="KW-1185">Reference proteome</keyword>
<evidence type="ECO:0000313" key="4">
    <source>
        <dbReference type="EMBL" id="KAF2481759.1"/>
    </source>
</evidence>
<sequence length="137" mass="15235">MAPVLAFRRIASRAVQTPPVRFALPRPALPAIHAPLRHNGRHASSRLYSSEAEDSPQPPEFLTEGERRVFDRIMEGLAPTKLEVQDISGGCGSMYALDIVSDQFKGLPIIKQHRLVNKVLGDEMKTWHGVQMKTKAP</sequence>
<gene>
    <name evidence="4" type="ORF">BDY17DRAFT_170802</name>
</gene>
<feature type="region of interest" description="Disordered" evidence="3">
    <location>
        <begin position="34"/>
        <end position="64"/>
    </location>
</feature>
<dbReference type="EMBL" id="MU001637">
    <property type="protein sequence ID" value="KAF2481759.1"/>
    <property type="molecule type" value="Genomic_DNA"/>
</dbReference>
<proteinExistence type="inferred from homology"/>
<protein>
    <submittedName>
        <fullName evidence="4">Bola protein</fullName>
    </submittedName>
</protein>
<evidence type="ECO:0000313" key="5">
    <source>
        <dbReference type="Proteomes" id="UP000799767"/>
    </source>
</evidence>
<dbReference type="InterPro" id="IPR036065">
    <property type="entry name" value="BolA-like_sf"/>
</dbReference>
<comment type="similarity">
    <text evidence="1 2">Belongs to the BolA/IbaG family.</text>
</comment>
<dbReference type="PANTHER" id="PTHR46188">
    <property type="entry name" value="BOLA-LIKE PROTEIN 3"/>
    <property type="match status" value="1"/>
</dbReference>
<dbReference type="InterPro" id="IPR002634">
    <property type="entry name" value="BolA"/>
</dbReference>
<feature type="compositionally biased region" description="Basic residues" evidence="3">
    <location>
        <begin position="35"/>
        <end position="44"/>
    </location>
</feature>
<evidence type="ECO:0000256" key="3">
    <source>
        <dbReference type="SAM" id="MobiDB-lite"/>
    </source>
</evidence>
<dbReference type="OrthoDB" id="203381at2759"/>
<name>A0A6A6PNW1_9PEZI</name>
<dbReference type="RefSeq" id="XP_033588329.1">
    <property type="nucleotide sequence ID" value="XM_033729808.1"/>
</dbReference>
<dbReference type="GeneID" id="54470810"/>
<reference evidence="4" key="1">
    <citation type="journal article" date="2020" name="Stud. Mycol.">
        <title>101 Dothideomycetes genomes: a test case for predicting lifestyles and emergence of pathogens.</title>
        <authorList>
            <person name="Haridas S."/>
            <person name="Albert R."/>
            <person name="Binder M."/>
            <person name="Bloem J."/>
            <person name="Labutti K."/>
            <person name="Salamov A."/>
            <person name="Andreopoulos B."/>
            <person name="Baker S."/>
            <person name="Barry K."/>
            <person name="Bills G."/>
            <person name="Bluhm B."/>
            <person name="Cannon C."/>
            <person name="Castanera R."/>
            <person name="Culley D."/>
            <person name="Daum C."/>
            <person name="Ezra D."/>
            <person name="Gonzalez J."/>
            <person name="Henrissat B."/>
            <person name="Kuo A."/>
            <person name="Liang C."/>
            <person name="Lipzen A."/>
            <person name="Lutzoni F."/>
            <person name="Magnuson J."/>
            <person name="Mondo S."/>
            <person name="Nolan M."/>
            <person name="Ohm R."/>
            <person name="Pangilinan J."/>
            <person name="Park H.-J."/>
            <person name="Ramirez L."/>
            <person name="Alfaro M."/>
            <person name="Sun H."/>
            <person name="Tritt A."/>
            <person name="Yoshinaga Y."/>
            <person name="Zwiers L.-H."/>
            <person name="Turgeon B."/>
            <person name="Goodwin S."/>
            <person name="Spatafora J."/>
            <person name="Crous P."/>
            <person name="Grigoriev I."/>
        </authorList>
    </citation>
    <scope>NUCLEOTIDE SEQUENCE</scope>
    <source>
        <strain evidence="4">CBS 113389</strain>
    </source>
</reference>
<dbReference type="SUPFAM" id="SSF82657">
    <property type="entry name" value="BolA-like"/>
    <property type="match status" value="1"/>
</dbReference>
<dbReference type="Pfam" id="PF01722">
    <property type="entry name" value="BolA"/>
    <property type="match status" value="1"/>
</dbReference>
<dbReference type="PANTHER" id="PTHR46188:SF1">
    <property type="entry name" value="BOLA-LIKE PROTEIN 3"/>
    <property type="match status" value="1"/>
</dbReference>
<evidence type="ECO:0000256" key="2">
    <source>
        <dbReference type="RuleBase" id="RU003860"/>
    </source>
</evidence>
<dbReference type="Gene3D" id="3.30.300.90">
    <property type="entry name" value="BolA-like"/>
    <property type="match status" value="1"/>
</dbReference>